<dbReference type="EMBL" id="CDGG01000001">
    <property type="protein sequence ID" value="CEI81293.1"/>
    <property type="molecule type" value="Genomic_DNA"/>
</dbReference>
<dbReference type="NCBIfam" id="TIGR01630">
    <property type="entry name" value="psiM2_ORF9"/>
    <property type="match status" value="1"/>
</dbReference>
<dbReference type="Proteomes" id="UP000040453">
    <property type="component" value="Unassembled WGS sequence"/>
</dbReference>
<evidence type="ECO:0000313" key="4">
    <source>
        <dbReference type="Proteomes" id="UP000040453"/>
    </source>
</evidence>
<dbReference type="STRING" id="545501.BN997_01111"/>
<name>A0A0A1ME28_9BACI</name>
<feature type="compositionally biased region" description="Basic and acidic residues" evidence="1">
    <location>
        <begin position="429"/>
        <end position="438"/>
    </location>
</feature>
<dbReference type="RefSeq" id="WP_139089021.1">
    <property type="nucleotide sequence ID" value="NZ_CDGG01000001.1"/>
</dbReference>
<dbReference type="OrthoDB" id="9771580at2"/>
<evidence type="ECO:0000259" key="2">
    <source>
        <dbReference type="Pfam" id="PF22530"/>
    </source>
</evidence>
<protein>
    <recommendedName>
        <fullName evidence="2">Terminase large subunit ribonuclease H-like domain-containing protein</fullName>
    </recommendedName>
</protein>
<dbReference type="AlphaFoldDB" id="A0A0A1ME28"/>
<sequence length="463" mass="52796">MISIAKRAKIELAKRDFFDYCNLTAGDFYKRDRQFLVDLASDLQSFSESDDDVLVINMPPRFGKSRTAGKFVEWLLGSNPRLKIMTGSYNETLSTMFSKNVRNTIQEIKAQAETVVYSDIFPSTRIKHGDGAMNLWSLEGGYNNYLATSPTGTATGFGADYIIIDDLIKNAEEAYNDRILESHWEWFTNTMLSRLETGGKIIIIMTRWNSNDLAGKALDELPSLGYSVKHVSMKALENDKMLCEEILSKKEYGQKTKTMGIEIAEANYNQNPIDIKGKLYTSFKTYQTKPKFKRIINYTDTADTGSDFLCSICAGETFDGELYVTDVLFTKEGMEITEPLTAEMLANNEVNEAEIESNNGGRGFARSVERIIWEKFKTRKTNIKWFHQSKNKQARIISNSTYVMNHIYFPENWKDRWPEYYKAMNSYQKEGKNKHDDAPDATTGLAEKMTSKTRASISSISAW</sequence>
<accession>A0A0A1ME28</accession>
<proteinExistence type="predicted"/>
<gene>
    <name evidence="3" type="ORF">BN997_01111</name>
</gene>
<dbReference type="InterPro" id="IPR054762">
    <property type="entry name" value="Gp19_RNaseH-like"/>
</dbReference>
<dbReference type="InterPro" id="IPR006517">
    <property type="entry name" value="Phage_terminase_lsu-like_C"/>
</dbReference>
<keyword evidence="4" id="KW-1185">Reference proteome</keyword>
<feature type="domain" description="Terminase large subunit ribonuclease H-like" evidence="2">
    <location>
        <begin position="300"/>
        <end position="405"/>
    </location>
</feature>
<organism evidence="3 4">
    <name type="scientific">Oceanobacillus oncorhynchi</name>
    <dbReference type="NCBI Taxonomy" id="545501"/>
    <lineage>
        <taxon>Bacteria</taxon>
        <taxon>Bacillati</taxon>
        <taxon>Bacillota</taxon>
        <taxon>Bacilli</taxon>
        <taxon>Bacillales</taxon>
        <taxon>Bacillaceae</taxon>
        <taxon>Oceanobacillus</taxon>
    </lineage>
</organism>
<reference evidence="3 4" key="1">
    <citation type="submission" date="2014-11" db="EMBL/GenBank/DDBJ databases">
        <authorList>
            <person name="Urmite Genomes Urmite Genomes"/>
        </authorList>
    </citation>
    <scope>NUCLEOTIDE SEQUENCE [LARGE SCALE GENOMIC DNA]</scope>
    <source>
        <strain evidence="3 4">Oc5</strain>
    </source>
</reference>
<dbReference type="Pfam" id="PF22530">
    <property type="entry name" value="Terminase-T7_RNaseH-like"/>
    <property type="match status" value="1"/>
</dbReference>
<feature type="region of interest" description="Disordered" evidence="1">
    <location>
        <begin position="429"/>
        <end position="450"/>
    </location>
</feature>
<evidence type="ECO:0000256" key="1">
    <source>
        <dbReference type="SAM" id="MobiDB-lite"/>
    </source>
</evidence>
<evidence type="ECO:0000313" key="3">
    <source>
        <dbReference type="EMBL" id="CEI81293.1"/>
    </source>
</evidence>
<dbReference type="Pfam" id="PF03237">
    <property type="entry name" value="Terminase_6N"/>
    <property type="match status" value="1"/>
</dbReference>